<dbReference type="InterPro" id="IPR043427">
    <property type="entry name" value="YscJ/FliF"/>
</dbReference>
<evidence type="ECO:0000256" key="6">
    <source>
        <dbReference type="ARBA" id="ARBA00022989"/>
    </source>
</evidence>
<keyword evidence="14" id="KW-0282">Flagellum</keyword>
<dbReference type="PRINTS" id="PR01009">
    <property type="entry name" value="FLGMRINGFLIF"/>
</dbReference>
<dbReference type="Pfam" id="PF08345">
    <property type="entry name" value="YscJ_FliF_C"/>
    <property type="match status" value="1"/>
</dbReference>
<dbReference type="GO" id="GO:0009431">
    <property type="term" value="C:bacterial-type flagellum basal body, MS ring"/>
    <property type="evidence" value="ECO:0007669"/>
    <property type="project" value="InterPro"/>
</dbReference>
<evidence type="ECO:0000259" key="12">
    <source>
        <dbReference type="Pfam" id="PF01514"/>
    </source>
</evidence>
<dbReference type="Pfam" id="PF01514">
    <property type="entry name" value="YscJ_FliF"/>
    <property type="match status" value="1"/>
</dbReference>
<dbReference type="PIRSF" id="PIRSF004862">
    <property type="entry name" value="FliF"/>
    <property type="match status" value="1"/>
</dbReference>
<evidence type="ECO:0000256" key="8">
    <source>
        <dbReference type="ARBA" id="ARBA00023143"/>
    </source>
</evidence>
<dbReference type="InterPro" id="IPR013556">
    <property type="entry name" value="Flag_M-ring_C"/>
</dbReference>
<dbReference type="GO" id="GO:0005886">
    <property type="term" value="C:plasma membrane"/>
    <property type="evidence" value="ECO:0007669"/>
    <property type="project" value="UniProtKB-SubCell"/>
</dbReference>
<keyword evidence="14" id="KW-0969">Cilium</keyword>
<dbReference type="Proteomes" id="UP000281128">
    <property type="component" value="Unassembled WGS sequence"/>
</dbReference>
<dbReference type="OrthoDB" id="9807026at2"/>
<name>A0A3A8AS73_9RHOB</name>
<evidence type="ECO:0000256" key="3">
    <source>
        <dbReference type="ARBA" id="ARBA00007971"/>
    </source>
</evidence>
<feature type="domain" description="Flagellar M-ring N-terminal" evidence="12">
    <location>
        <begin position="38"/>
        <end position="208"/>
    </location>
</feature>
<reference evidence="14 15" key="1">
    <citation type="submission" date="2018-09" db="EMBL/GenBank/DDBJ databases">
        <title>Roseovarius spongiae sp. nov., isolated from a marine sponge.</title>
        <authorList>
            <person name="Zhuang L."/>
            <person name="Luo L."/>
        </authorList>
    </citation>
    <scope>NUCLEOTIDE SEQUENCE [LARGE SCALE GENOMIC DNA]</scope>
    <source>
        <strain evidence="14 15">HN-E21</strain>
    </source>
</reference>
<dbReference type="AlphaFoldDB" id="A0A3A8AS73"/>
<dbReference type="Gene3D" id="3.30.300.30">
    <property type="match status" value="1"/>
</dbReference>
<dbReference type="InterPro" id="IPR000067">
    <property type="entry name" value="FlgMring_FliF"/>
</dbReference>
<gene>
    <name evidence="14" type="primary">fliF</name>
    <name evidence="14" type="ORF">D6850_16150</name>
</gene>
<keyword evidence="6 11" id="KW-1133">Transmembrane helix</keyword>
<evidence type="ECO:0000256" key="4">
    <source>
        <dbReference type="ARBA" id="ARBA00022475"/>
    </source>
</evidence>
<evidence type="ECO:0000313" key="14">
    <source>
        <dbReference type="EMBL" id="RKF13032.1"/>
    </source>
</evidence>
<evidence type="ECO:0000259" key="13">
    <source>
        <dbReference type="Pfam" id="PF08345"/>
    </source>
</evidence>
<comment type="caution">
    <text evidence="14">The sequence shown here is derived from an EMBL/GenBank/DDBJ whole genome shotgun (WGS) entry which is preliminary data.</text>
</comment>
<accession>A0A3A8AS73</accession>
<evidence type="ECO:0000256" key="2">
    <source>
        <dbReference type="ARBA" id="ARBA00004651"/>
    </source>
</evidence>
<evidence type="ECO:0000256" key="11">
    <source>
        <dbReference type="SAM" id="Phobius"/>
    </source>
</evidence>
<evidence type="ECO:0000256" key="5">
    <source>
        <dbReference type="ARBA" id="ARBA00022692"/>
    </source>
</evidence>
<keyword evidence="7 11" id="KW-0472">Membrane</keyword>
<dbReference type="InterPro" id="IPR045851">
    <property type="entry name" value="AMP-bd_C_sf"/>
</dbReference>
<evidence type="ECO:0000256" key="10">
    <source>
        <dbReference type="SAM" id="MobiDB-lite"/>
    </source>
</evidence>
<feature type="region of interest" description="Disordered" evidence="10">
    <location>
        <begin position="258"/>
        <end position="332"/>
    </location>
</feature>
<feature type="transmembrane region" description="Helical" evidence="11">
    <location>
        <begin position="418"/>
        <end position="439"/>
    </location>
</feature>
<dbReference type="InterPro" id="IPR006182">
    <property type="entry name" value="FliF_N_dom"/>
</dbReference>
<dbReference type="PANTHER" id="PTHR30046">
    <property type="entry name" value="FLAGELLAR M-RING PROTEIN"/>
    <property type="match status" value="1"/>
</dbReference>
<protein>
    <recommendedName>
        <fullName evidence="9">Flagellar M-ring protein</fullName>
    </recommendedName>
</protein>
<evidence type="ECO:0000256" key="1">
    <source>
        <dbReference type="ARBA" id="ARBA00004117"/>
    </source>
</evidence>
<feature type="domain" description="Flagellar M-ring C-terminal" evidence="13">
    <location>
        <begin position="234"/>
        <end position="396"/>
    </location>
</feature>
<evidence type="ECO:0000256" key="7">
    <source>
        <dbReference type="ARBA" id="ARBA00023136"/>
    </source>
</evidence>
<keyword evidence="8 9" id="KW-0975">Bacterial flagellum</keyword>
<organism evidence="14 15">
    <name type="scientific">Roseovarius spongiae</name>
    <dbReference type="NCBI Taxonomy" id="2320272"/>
    <lineage>
        <taxon>Bacteria</taxon>
        <taxon>Pseudomonadati</taxon>
        <taxon>Pseudomonadota</taxon>
        <taxon>Alphaproteobacteria</taxon>
        <taxon>Rhodobacterales</taxon>
        <taxon>Roseobacteraceae</taxon>
        <taxon>Roseovarius</taxon>
    </lineage>
</organism>
<comment type="subcellular location">
    <subcellularLocation>
        <location evidence="1 9">Bacterial flagellum basal body</location>
    </subcellularLocation>
    <subcellularLocation>
        <location evidence="2">Cell membrane</location>
        <topology evidence="2">Multi-pass membrane protein</topology>
    </subcellularLocation>
</comment>
<feature type="compositionally biased region" description="Basic and acidic residues" evidence="10">
    <location>
        <begin position="258"/>
        <end position="267"/>
    </location>
</feature>
<keyword evidence="15" id="KW-1185">Reference proteome</keyword>
<feature type="region of interest" description="Disordered" evidence="10">
    <location>
        <begin position="449"/>
        <end position="519"/>
    </location>
</feature>
<dbReference type="EMBL" id="RAPE01000005">
    <property type="protein sequence ID" value="RKF13032.1"/>
    <property type="molecule type" value="Genomic_DNA"/>
</dbReference>
<evidence type="ECO:0000256" key="9">
    <source>
        <dbReference type="PIRNR" id="PIRNR004862"/>
    </source>
</evidence>
<comment type="function">
    <text evidence="9">The M ring may be actively involved in energy transduction.</text>
</comment>
<keyword evidence="5 11" id="KW-0812">Transmembrane</keyword>
<evidence type="ECO:0000313" key="15">
    <source>
        <dbReference type="Proteomes" id="UP000281128"/>
    </source>
</evidence>
<feature type="compositionally biased region" description="Low complexity" evidence="10">
    <location>
        <begin position="459"/>
        <end position="476"/>
    </location>
</feature>
<feature type="compositionally biased region" description="Basic and acidic residues" evidence="10">
    <location>
        <begin position="499"/>
        <end position="511"/>
    </location>
</feature>
<dbReference type="GO" id="GO:0003774">
    <property type="term" value="F:cytoskeletal motor activity"/>
    <property type="evidence" value="ECO:0007669"/>
    <property type="project" value="InterPro"/>
</dbReference>
<keyword evidence="4" id="KW-1003">Cell membrane</keyword>
<feature type="compositionally biased region" description="Basic and acidic residues" evidence="10">
    <location>
        <begin position="314"/>
        <end position="330"/>
    </location>
</feature>
<dbReference type="GO" id="GO:0071973">
    <property type="term" value="P:bacterial-type flagellum-dependent cell motility"/>
    <property type="evidence" value="ECO:0007669"/>
    <property type="project" value="InterPro"/>
</dbReference>
<proteinExistence type="inferred from homology"/>
<dbReference type="NCBIfam" id="TIGR00206">
    <property type="entry name" value="fliF"/>
    <property type="match status" value="1"/>
</dbReference>
<sequence>MQQIAQLWTALDIRKRVIVILASLAVFAAVLGLGRMAATPSMALLYAGLESGPAGEVVRALEQRGVTYEVRGGAIFVESARRDELRMTLASEGLPVSSSKGYELLDGLSGFGTTSQMFDAAYWRAKEGELARTILASPAIGAARVHIANTGSNPFQRDVRPTASVMVTPAGGDISAQQAQALRFLVASAVTGLTPEDVSVIDANGGLIGAAEETPANGAEDRSAALRERVQRLLEARVGHGNAVVEVSVDTVKTTETLRERRIDPESRVAISTDTEERTDSSTDQGGGDVTVASNLPDGDANGQGGSQSSTTNESRERVNYEVSETEREVTQAPGAIRRLSVAVLVNGITTTDANGAASFSPRPAEELDALRELVSSAVGYDEARGDTITIKTMEFDLPKPLGTSAEPSLFASSGLDLMSLVQAAVLGLVALLLGLFVIRPLLMRGPGQPAKALAPPQGESDAAQARAGAASEDAAPLTPLTGEIDDRDFDTDSLPIVSERRRDTSDRALPEDTAPGEDAVARLRSMIGERQEETVEVLRTWLEGEEETA</sequence>
<comment type="similarity">
    <text evidence="3 9">Belongs to the FliF family.</text>
</comment>
<dbReference type="PANTHER" id="PTHR30046:SF0">
    <property type="entry name" value="FLAGELLAR M-RING PROTEIN"/>
    <property type="match status" value="1"/>
</dbReference>
<keyword evidence="14" id="KW-0966">Cell projection</keyword>